<sequence>MNEEMISRLAKTFTRPIKEGWHNDWEVDIVECFLLRLQGRRVCRDEEDKIEGLSFEALEEEEARNLEVFFLEEEVLGALWELNSDKASGPDGFSKACWSFRGEFVRNLNATFLVLIPKKNRAINLKDFRPICLVGGLYKWLTKVLANRLKKVMGKKKGSDLLCKLDIEKAYGHVNWEFLLAILAKTGFEQKWIKCCISSPSFSILINGSPIGFFQSSKGLRQRDPISPYLFVIAMEALSRLILRAQVGGFISGFKVSHVGVKINLEKSEMIPMGEVDNLEELACEIGCKQSQKGLGVRSLSLFNKALLCKWYCCFASEGDSLWKKIIRGKFGEEEEGWKSGVVRDSYGFRAWTEIEKQWELFNSMISFVVGNWRRVKFWKDKWCNKKPLCETFLPLSVLSDSKEAWVADLWEHQGEGGNWNFRFVRNWND</sequence>
<reference evidence="2" key="1">
    <citation type="journal article" date="2007" name="PLoS ONE">
        <title>The first genome sequence of an elite grapevine cultivar (Pinot noir Vitis vinifera L.): coping with a highly heterozygous genome.</title>
        <authorList>
            <person name="Velasco R."/>
            <person name="Zharkikh A."/>
            <person name="Troggio M."/>
            <person name="Cartwright D.A."/>
            <person name="Cestaro A."/>
            <person name="Pruss D."/>
            <person name="Pindo M."/>
            <person name="FitzGerald L.M."/>
            <person name="Vezzulli S."/>
            <person name="Reid J."/>
            <person name="Malacarne G."/>
            <person name="Iliev D."/>
            <person name="Coppola G."/>
            <person name="Wardell B."/>
            <person name="Micheletti D."/>
            <person name="Macalma T."/>
            <person name="Facci M."/>
            <person name="Mitchell J.T."/>
            <person name="Perazzolli M."/>
            <person name="Eldredge G."/>
            <person name="Gatto P."/>
            <person name="Oyzerski R."/>
            <person name="Moretto M."/>
            <person name="Gutin N."/>
            <person name="Stefanini M."/>
            <person name="Chen Y."/>
            <person name="Segala C."/>
            <person name="Davenport C."/>
            <person name="Dematte L."/>
            <person name="Mraz A."/>
            <person name="Battilana J."/>
            <person name="Stormo K."/>
            <person name="Costa F."/>
            <person name="Tao Q."/>
            <person name="Si-Ammour A."/>
            <person name="Harkins T."/>
            <person name="Lackey A."/>
            <person name="Perbost C."/>
            <person name="Taillon B."/>
            <person name="Stella A."/>
            <person name="Solovyev V."/>
            <person name="Fawcett J.A."/>
            <person name="Sterck L."/>
            <person name="Vandepoele K."/>
            <person name="Grando S.M."/>
            <person name="Toppo S."/>
            <person name="Moser C."/>
            <person name="Lanchbury J."/>
            <person name="Bogden R."/>
            <person name="Skolnick M."/>
            <person name="Sgaramella V."/>
            <person name="Bhatnagar S.K."/>
            <person name="Fontana P."/>
            <person name="Gutin A."/>
            <person name="Van de Peer Y."/>
            <person name="Salamini F."/>
            <person name="Viola R."/>
        </authorList>
    </citation>
    <scope>NUCLEOTIDE SEQUENCE</scope>
</reference>
<dbReference type="PANTHER" id="PTHR46890">
    <property type="entry name" value="NON-LTR RETROLELEMENT REVERSE TRANSCRIPTASE-LIKE PROTEIN-RELATED"/>
    <property type="match status" value="1"/>
</dbReference>
<organism evidence="2">
    <name type="scientific">Vitis vinifera</name>
    <name type="common">Grape</name>
    <dbReference type="NCBI Taxonomy" id="29760"/>
    <lineage>
        <taxon>Eukaryota</taxon>
        <taxon>Viridiplantae</taxon>
        <taxon>Streptophyta</taxon>
        <taxon>Embryophyta</taxon>
        <taxon>Tracheophyta</taxon>
        <taxon>Spermatophyta</taxon>
        <taxon>Magnoliopsida</taxon>
        <taxon>eudicotyledons</taxon>
        <taxon>Gunneridae</taxon>
        <taxon>Pentapetalae</taxon>
        <taxon>rosids</taxon>
        <taxon>Vitales</taxon>
        <taxon>Vitaceae</taxon>
        <taxon>Viteae</taxon>
        <taxon>Vitis</taxon>
    </lineage>
</organism>
<gene>
    <name evidence="2" type="ORF">VITISV_002224</name>
</gene>
<dbReference type="PANTHER" id="PTHR46890:SF50">
    <property type="entry name" value="RNA-DIRECTED DNA POLYMERASE, EUKARYOTA, REVERSE TRANSCRIPTASE ZINC-BINDING DOMAIN PROTEIN-RELATED"/>
    <property type="match status" value="1"/>
</dbReference>
<protein>
    <recommendedName>
        <fullName evidence="1">Reverse transcriptase domain-containing protein</fullName>
    </recommendedName>
</protein>
<dbReference type="EMBL" id="AM462304">
    <property type="protein sequence ID" value="CAN70261.1"/>
    <property type="molecule type" value="Genomic_DNA"/>
</dbReference>
<accession>A5BK48</accession>
<proteinExistence type="predicted"/>
<dbReference type="InterPro" id="IPR000477">
    <property type="entry name" value="RT_dom"/>
</dbReference>
<dbReference type="AlphaFoldDB" id="A5BK48"/>
<feature type="domain" description="Reverse transcriptase" evidence="1">
    <location>
        <begin position="116"/>
        <end position="244"/>
    </location>
</feature>
<name>A5BK48_VITVI</name>
<evidence type="ECO:0000259" key="1">
    <source>
        <dbReference type="Pfam" id="PF00078"/>
    </source>
</evidence>
<evidence type="ECO:0000313" key="2">
    <source>
        <dbReference type="EMBL" id="CAN70261.1"/>
    </source>
</evidence>
<dbReference type="Pfam" id="PF00078">
    <property type="entry name" value="RVT_1"/>
    <property type="match status" value="1"/>
</dbReference>
<dbReference type="InterPro" id="IPR052343">
    <property type="entry name" value="Retrotransposon-Effector_Assoc"/>
</dbReference>